<gene>
    <name evidence="1" type="ORF">CVO96_13990</name>
</gene>
<evidence type="ECO:0000313" key="1">
    <source>
        <dbReference type="EMBL" id="PNY82322.1"/>
    </source>
</evidence>
<name>A0A2K3V0M9_9DEIO</name>
<keyword evidence="2" id="KW-1185">Reference proteome</keyword>
<dbReference type="EMBL" id="PPPD01000001">
    <property type="protein sequence ID" value="PNY82322.1"/>
    <property type="molecule type" value="Genomic_DNA"/>
</dbReference>
<sequence length="117" mass="13051">MLALAYILCERRPPPSSDWETEARFLMPTPSAFLEALGAAGLAERQHPGDLSLQVSTDLLFEDGDIVGQTWVRPDELPALLPHADPDMALRLRAWLAFAQALQAEGQDARLIIWFIR</sequence>
<dbReference type="OrthoDB" id="71389at2"/>
<protein>
    <submittedName>
        <fullName evidence="1">Uncharacterized protein</fullName>
    </submittedName>
</protein>
<comment type="caution">
    <text evidence="1">The sequence shown here is derived from an EMBL/GenBank/DDBJ whole genome shotgun (WGS) entry which is preliminary data.</text>
</comment>
<evidence type="ECO:0000313" key="2">
    <source>
        <dbReference type="Proteomes" id="UP000236379"/>
    </source>
</evidence>
<dbReference type="AlphaFoldDB" id="A0A2K3V0M9"/>
<accession>A0A2K3V0M9</accession>
<organism evidence="1 2">
    <name type="scientific">Deinococcus koreensis</name>
    <dbReference type="NCBI Taxonomy" id="2054903"/>
    <lineage>
        <taxon>Bacteria</taxon>
        <taxon>Thermotogati</taxon>
        <taxon>Deinococcota</taxon>
        <taxon>Deinococci</taxon>
        <taxon>Deinococcales</taxon>
        <taxon>Deinococcaceae</taxon>
        <taxon>Deinococcus</taxon>
    </lineage>
</organism>
<reference evidence="1 2" key="1">
    <citation type="submission" date="2018-01" db="EMBL/GenBank/DDBJ databases">
        <title>Deinococcus koreensis sp. nov., a radiation-resistant bacterium isolated from river water.</title>
        <authorList>
            <person name="Choi A."/>
        </authorList>
    </citation>
    <scope>NUCLEOTIDE SEQUENCE [LARGE SCALE GENOMIC DNA]</scope>
    <source>
        <strain evidence="1 2">SJW1-2</strain>
    </source>
</reference>
<proteinExistence type="predicted"/>
<dbReference type="RefSeq" id="WP_103312756.1">
    <property type="nucleotide sequence ID" value="NZ_PPPD01000001.1"/>
</dbReference>
<dbReference type="Proteomes" id="UP000236379">
    <property type="component" value="Unassembled WGS sequence"/>
</dbReference>